<dbReference type="Proteomes" id="UP001202328">
    <property type="component" value="Unassembled WGS sequence"/>
</dbReference>
<reference evidence="1" key="1">
    <citation type="submission" date="2022-04" db="EMBL/GenBank/DDBJ databases">
        <title>A functionally conserved STORR gene fusion in Papaver species that diverged 16.8 million years ago.</title>
        <authorList>
            <person name="Catania T."/>
        </authorList>
    </citation>
    <scope>NUCLEOTIDE SEQUENCE</scope>
    <source>
        <strain evidence="1">S-188037</strain>
    </source>
</reference>
<proteinExistence type="predicted"/>
<sequence length="230" mass="26282">MANWAVDVPVLDEELQKAQWSKPCIYKLPAAMTTSAGTSHNNDNMKKSAAYLPHTVSFGPYHHGKNDHLKKMDPHKRRVLGYFLRRYSVTLRTLTDSLVSTSGLRQQVDRLEALPVLQRLMDSYESLDDKWLHDHDGFLQLMIFDGCFMLEILQWLLVSDSDKAAPAVSAFTGSVDECYYADNDPIFSRHGKLYLLSYIRRDMLMLENQLPILLLKTLLNAVLPTKPKVV</sequence>
<evidence type="ECO:0000313" key="1">
    <source>
        <dbReference type="EMBL" id="KAI3932331.1"/>
    </source>
</evidence>
<keyword evidence="2" id="KW-1185">Reference proteome</keyword>
<dbReference type="EMBL" id="JAJJMB010007077">
    <property type="protein sequence ID" value="KAI3932331.1"/>
    <property type="molecule type" value="Genomic_DNA"/>
</dbReference>
<accession>A0AAD4T238</accession>
<dbReference type="InterPro" id="IPR004158">
    <property type="entry name" value="DUF247_pln"/>
</dbReference>
<evidence type="ECO:0000313" key="2">
    <source>
        <dbReference type="Proteomes" id="UP001202328"/>
    </source>
</evidence>
<organism evidence="1 2">
    <name type="scientific">Papaver atlanticum</name>
    <dbReference type="NCBI Taxonomy" id="357466"/>
    <lineage>
        <taxon>Eukaryota</taxon>
        <taxon>Viridiplantae</taxon>
        <taxon>Streptophyta</taxon>
        <taxon>Embryophyta</taxon>
        <taxon>Tracheophyta</taxon>
        <taxon>Spermatophyta</taxon>
        <taxon>Magnoliopsida</taxon>
        <taxon>Ranunculales</taxon>
        <taxon>Papaveraceae</taxon>
        <taxon>Papaveroideae</taxon>
        <taxon>Papaver</taxon>
    </lineage>
</organism>
<comment type="caution">
    <text evidence="1">The sequence shown here is derived from an EMBL/GenBank/DDBJ whole genome shotgun (WGS) entry which is preliminary data.</text>
</comment>
<name>A0AAD4T238_9MAGN</name>
<dbReference type="Pfam" id="PF03140">
    <property type="entry name" value="DUF247"/>
    <property type="match status" value="1"/>
</dbReference>
<protein>
    <submittedName>
        <fullName evidence="1">Uncharacterized protein</fullName>
    </submittedName>
</protein>
<gene>
    <name evidence="1" type="ORF">MKW98_025051</name>
</gene>
<dbReference type="AlphaFoldDB" id="A0AAD4T238"/>
<dbReference type="PANTHER" id="PTHR31549:SF80">
    <property type="entry name" value="OS12G0481000 PROTEIN"/>
    <property type="match status" value="1"/>
</dbReference>
<dbReference type="PANTHER" id="PTHR31549">
    <property type="entry name" value="PROTEIN, PUTATIVE (DUF247)-RELATED-RELATED"/>
    <property type="match status" value="1"/>
</dbReference>